<dbReference type="PANTHER" id="PTHR33293:SF1">
    <property type="entry name" value="INSERTION ELEMENT IS1 1 PROTEIN INSB-RELATED"/>
    <property type="match status" value="1"/>
</dbReference>
<dbReference type="EMBL" id="FOCX01000042">
    <property type="protein sequence ID" value="SEP18882.1"/>
    <property type="molecule type" value="Genomic_DNA"/>
</dbReference>
<protein>
    <submittedName>
        <fullName evidence="2">Transposase zinc-ribbon domain-containing protein</fullName>
    </submittedName>
</protein>
<dbReference type="Proteomes" id="UP000198775">
    <property type="component" value="Unassembled WGS sequence"/>
</dbReference>
<name>A0A1H8VTX3_9EURY</name>
<feature type="non-terminal residue" evidence="2">
    <location>
        <position position="81"/>
    </location>
</feature>
<organism evidence="2 3">
    <name type="scientific">Halorientalis persicus</name>
    <dbReference type="NCBI Taxonomy" id="1367881"/>
    <lineage>
        <taxon>Archaea</taxon>
        <taxon>Methanobacteriati</taxon>
        <taxon>Methanobacteriota</taxon>
        <taxon>Stenosarchaea group</taxon>
        <taxon>Halobacteria</taxon>
        <taxon>Halobacteriales</taxon>
        <taxon>Haloarculaceae</taxon>
        <taxon>Halorientalis</taxon>
    </lineage>
</organism>
<evidence type="ECO:0000313" key="3">
    <source>
        <dbReference type="Proteomes" id="UP000198775"/>
    </source>
</evidence>
<accession>A0A1H8VTX3</accession>
<proteinExistence type="predicted"/>
<dbReference type="PANTHER" id="PTHR33293">
    <property type="entry name" value="INSERTION ELEMENT IS1 1 PROTEIN INSB-RELATED"/>
    <property type="match status" value="1"/>
</dbReference>
<gene>
    <name evidence="2" type="ORF">SAMN05216388_10421</name>
</gene>
<dbReference type="InterPro" id="IPR024442">
    <property type="entry name" value="Transposase_Zn_ribbon"/>
</dbReference>
<reference evidence="3" key="1">
    <citation type="submission" date="2016-10" db="EMBL/GenBank/DDBJ databases">
        <authorList>
            <person name="Varghese N."/>
            <person name="Submissions S."/>
        </authorList>
    </citation>
    <scope>NUCLEOTIDE SEQUENCE [LARGE SCALE GENOMIC DNA]</scope>
    <source>
        <strain evidence="3">IBRC-M 10043</strain>
    </source>
</reference>
<dbReference type="RefSeq" id="WP_244515084.1">
    <property type="nucleotide sequence ID" value="NZ_FOCX01000042.1"/>
</dbReference>
<keyword evidence="3" id="KW-1185">Reference proteome</keyword>
<dbReference type="AlphaFoldDB" id="A0A1H8VTX3"/>
<feature type="domain" description="Transposase zinc-ribbon" evidence="1">
    <location>
        <begin position="9"/>
        <end position="46"/>
    </location>
</feature>
<dbReference type="Pfam" id="PF12760">
    <property type="entry name" value="Zn_ribbon_IS1595"/>
    <property type="match status" value="1"/>
</dbReference>
<dbReference type="InterPro" id="IPR051354">
    <property type="entry name" value="Transposase_27_IS1"/>
</dbReference>
<evidence type="ECO:0000259" key="1">
    <source>
        <dbReference type="Pfam" id="PF12760"/>
    </source>
</evidence>
<sequence length="81" mass="9362">MMPINVFVSERRAANLLAQIRWRDGVYCPRCRAESVIRYGSYRVFQRYLEGVIELLSHRDDRAPRIVSAFVVGDSDDEAKA</sequence>
<evidence type="ECO:0000313" key="2">
    <source>
        <dbReference type="EMBL" id="SEP18882.1"/>
    </source>
</evidence>